<dbReference type="AlphaFoldDB" id="A0AA95H831"/>
<protein>
    <recommendedName>
        <fullName evidence="2">Transposase</fullName>
    </recommendedName>
</protein>
<sequence length="110" mass="12627">MQSVYLNPLTDFGFKKLFGEEPHEVIYLAQFTPEERKAYEDSIKYYRDLKNSYDTAHQEGWVEVLELGRQESEQQTIIKMVQGMHANGLDLKTIVAVTGLTETEISLLLG</sequence>
<proteinExistence type="predicted"/>
<dbReference type="Proteomes" id="UP001300672">
    <property type="component" value="Chromosome"/>
</dbReference>
<gene>
    <name evidence="1" type="ORF">QJT80_05845</name>
</gene>
<dbReference type="EMBL" id="CP124755">
    <property type="protein sequence ID" value="WGZ92000.1"/>
    <property type="molecule type" value="Genomic_DNA"/>
</dbReference>
<evidence type="ECO:0008006" key="2">
    <source>
        <dbReference type="Google" id="ProtNLM"/>
    </source>
</evidence>
<reference evidence="1" key="2">
    <citation type="submission" date="2023-04" db="EMBL/GenBank/DDBJ databases">
        <authorList>
            <person name="Beletskiy A.V."/>
            <person name="Mardanov A.V."/>
            <person name="Ravin N.V."/>
        </authorList>
    </citation>
    <scope>NUCLEOTIDE SEQUENCE</scope>
    <source>
        <strain evidence="1">GKL-01</strain>
    </source>
</reference>
<organism evidence="1">
    <name type="scientific">Candidatus Thiocaldithrix dubininis</name>
    <dbReference type="NCBI Taxonomy" id="3080823"/>
    <lineage>
        <taxon>Bacteria</taxon>
        <taxon>Pseudomonadati</taxon>
        <taxon>Pseudomonadota</taxon>
        <taxon>Gammaproteobacteria</taxon>
        <taxon>Thiotrichales</taxon>
        <taxon>Thiotrichaceae</taxon>
        <taxon>Candidatus Thiocaldithrix</taxon>
    </lineage>
</organism>
<evidence type="ECO:0000313" key="1">
    <source>
        <dbReference type="EMBL" id="WGZ92000.1"/>
    </source>
</evidence>
<dbReference type="KEGG" id="tdu:QJT80_05845"/>
<accession>A0AA95H831</accession>
<name>A0AA95H831_9GAMM</name>
<reference evidence="1" key="1">
    <citation type="journal article" date="2023" name="Int. J. Mol. Sci.">
        <title>Metagenomics Revealed a New Genus 'Candidatus Thiocaldithrix dubininis' gen. nov., sp. nov. and a New Species 'Candidatus Thiothrix putei' sp. nov. in the Family Thiotrichaceae, Some Members of Which Have Traits of Both Na+- and H+-Motive Energetics.</title>
        <authorList>
            <person name="Ravin N.V."/>
            <person name="Muntyan M.S."/>
            <person name="Smolyakov D.D."/>
            <person name="Rudenko T.S."/>
            <person name="Beletsky A.V."/>
            <person name="Mardanov A.V."/>
            <person name="Grabovich M.Y."/>
        </authorList>
    </citation>
    <scope>NUCLEOTIDE SEQUENCE</scope>
    <source>
        <strain evidence="1">GKL-01</strain>
    </source>
</reference>